<proteinExistence type="predicted"/>
<organism evidence="1 2">
    <name type="scientific">Xenorhabdus bovienii (strain SS-2004)</name>
    <name type="common">Xenorhabdus nematophila subsp. bovienii</name>
    <dbReference type="NCBI Taxonomy" id="406818"/>
    <lineage>
        <taxon>Bacteria</taxon>
        <taxon>Pseudomonadati</taxon>
        <taxon>Pseudomonadota</taxon>
        <taxon>Gammaproteobacteria</taxon>
        <taxon>Enterobacterales</taxon>
        <taxon>Morganellaceae</taxon>
        <taxon>Xenorhabdus</taxon>
    </lineage>
</organism>
<evidence type="ECO:0000313" key="2">
    <source>
        <dbReference type="Proteomes" id="UP000002045"/>
    </source>
</evidence>
<reference evidence="1" key="1">
    <citation type="journal article" date="2011" name="PLoS ONE">
        <title>The entomopathogenic bacterial endosymbionts xenorhabdus and photorhabdus: convergent lifestyles from divergent genomes.</title>
        <authorList>
            <person name="Chaston J.M."/>
            <person name="Suen G."/>
            <person name="Tucker S.L."/>
            <person name="Andersen A.W."/>
            <person name="Bhasin A."/>
            <person name="Bode E."/>
            <person name="Bode H.B."/>
            <person name="Brachmann A.O."/>
            <person name="Cowles C.E."/>
            <person name="Cowles K.N."/>
            <person name="Darby C."/>
            <person name="de Leon L."/>
            <person name="Drace K."/>
            <person name="Du Z."/>
            <person name="Givaudan A."/>
            <person name="Herbert Tran E.E."/>
            <person name="Jewell K.A."/>
            <person name="Knack J.J."/>
            <person name="Krasomil-Osterfeld K.C."/>
            <person name="Kukor R."/>
            <person name="Lanois A."/>
            <person name="Latreille P."/>
            <person name="Leimgruber N.K."/>
            <person name="Lipke C.M."/>
            <person name="Liu R."/>
            <person name="Lu X."/>
            <person name="Martens E.C."/>
            <person name="Marri P.R."/>
            <person name="Medigue C."/>
            <person name="Menard M.L."/>
            <person name="Miller N.M."/>
            <person name="Morales-Soto N."/>
            <person name="Norton S."/>
            <person name="Ogier J.C."/>
            <person name="Orchard S.S."/>
            <person name="Park D."/>
            <person name="Park Y."/>
            <person name="Qurollo B.A."/>
            <person name="Sugar D.R."/>
            <person name="Richards G.R."/>
            <person name="Rouy Z."/>
            <person name="Slominski B."/>
            <person name="Slominski K."/>
            <person name="Snyder H."/>
            <person name="Tjaden B.C."/>
            <person name="van der Hoeven R."/>
            <person name="Welch R.D."/>
            <person name="Wheeler C."/>
            <person name="Xiang B."/>
            <person name="Barbazuk B."/>
            <person name="Gaudriault S."/>
            <person name="Goodner B."/>
            <person name="Slater S.C."/>
            <person name="Forst S."/>
            <person name="Goldman B.S."/>
            <person name="Goodrich-Blair H."/>
        </authorList>
    </citation>
    <scope>NUCLEOTIDE SEQUENCE [LARGE SCALE GENOMIC DNA]</scope>
    <source>
        <strain evidence="1">SS-2004</strain>
    </source>
</reference>
<dbReference type="HOGENOM" id="CLU_2426285_0_0_6"/>
<dbReference type="STRING" id="406818.XBJ1_1870"/>
<dbReference type="KEGG" id="xbo:XBJ1_1870"/>
<dbReference type="EMBL" id="FN667741">
    <property type="protein sequence ID" value="CBJ80996.1"/>
    <property type="molecule type" value="Genomic_DNA"/>
</dbReference>
<dbReference type="Proteomes" id="UP000002045">
    <property type="component" value="Chromosome"/>
</dbReference>
<accession>D3V2N1</accession>
<dbReference type="eggNOG" id="COG4675">
    <property type="taxonomic scope" value="Bacteria"/>
</dbReference>
<sequence length="91" mass="10415">MVWPQNRHFTSTNAITIPHVFTLIIREKQRDEYVTKNFKVAYTDTQGNHTHSVYIGSHHHTVSGVTANTGNGEIIDITNGYIMLMGWCRLK</sequence>
<dbReference type="AlphaFoldDB" id="D3V2N1"/>
<gene>
    <name evidence="1" type="ordered locus">XBJ1_1870</name>
</gene>
<name>D3V2N1_XENBS</name>
<protein>
    <submittedName>
        <fullName evidence="1">Uncharacterized protein</fullName>
    </submittedName>
</protein>
<evidence type="ECO:0000313" key="1">
    <source>
        <dbReference type="EMBL" id="CBJ80996.1"/>
    </source>
</evidence>